<sequence length="171" mass="19623">MSRSWERMVERNQKKVNKARVKSGRGSISSAGTEEMRKFKGRSYMLPLVLCSLGVFYMVAFGGVYEGDNTFWFTSIAYILLGAFVFLVRRPFLSIGKTKIVSRRFTGDKVLQAADIEEIVISPGYVVVQMKEKKRRWVFSKLMNLFDIAGMQAEVKQFAQKNNVPLKEEEK</sequence>
<proteinExistence type="predicted"/>
<feature type="transmembrane region" description="Helical" evidence="1">
    <location>
        <begin position="71"/>
        <end position="88"/>
    </location>
</feature>
<keyword evidence="1" id="KW-0472">Membrane</keyword>
<evidence type="ECO:0000256" key="1">
    <source>
        <dbReference type="SAM" id="Phobius"/>
    </source>
</evidence>
<evidence type="ECO:0000313" key="2">
    <source>
        <dbReference type="EMBL" id="RAV20562.1"/>
    </source>
</evidence>
<feature type="transmembrane region" description="Helical" evidence="1">
    <location>
        <begin position="44"/>
        <end position="65"/>
    </location>
</feature>
<keyword evidence="1" id="KW-1133">Transmembrane helix</keyword>
<protein>
    <recommendedName>
        <fullName evidence="4">Methyltransferase</fullName>
    </recommendedName>
</protein>
<organism evidence="2 3">
    <name type="scientific">Paenibacillus contaminans</name>
    <dbReference type="NCBI Taxonomy" id="450362"/>
    <lineage>
        <taxon>Bacteria</taxon>
        <taxon>Bacillati</taxon>
        <taxon>Bacillota</taxon>
        <taxon>Bacilli</taxon>
        <taxon>Bacillales</taxon>
        <taxon>Paenibacillaceae</taxon>
        <taxon>Paenibacillus</taxon>
    </lineage>
</organism>
<dbReference type="RefSeq" id="WP_113031419.1">
    <property type="nucleotide sequence ID" value="NZ_QMFB01000007.1"/>
</dbReference>
<keyword evidence="3" id="KW-1185">Reference proteome</keyword>
<accession>A0A329MLS8</accession>
<gene>
    <name evidence="2" type="ORF">DQG23_13680</name>
</gene>
<comment type="caution">
    <text evidence="2">The sequence shown here is derived from an EMBL/GenBank/DDBJ whole genome shotgun (WGS) entry which is preliminary data.</text>
</comment>
<evidence type="ECO:0000313" key="3">
    <source>
        <dbReference type="Proteomes" id="UP000250369"/>
    </source>
</evidence>
<keyword evidence="1" id="KW-0812">Transmembrane</keyword>
<dbReference type="AlphaFoldDB" id="A0A329MLS8"/>
<name>A0A329MLS8_9BACL</name>
<dbReference type="Proteomes" id="UP000250369">
    <property type="component" value="Unassembled WGS sequence"/>
</dbReference>
<evidence type="ECO:0008006" key="4">
    <source>
        <dbReference type="Google" id="ProtNLM"/>
    </source>
</evidence>
<dbReference type="OrthoDB" id="2598858at2"/>
<reference evidence="2 3" key="1">
    <citation type="journal article" date="2009" name="Int. J. Syst. Evol. Microbiol.">
        <title>Paenibacillus contaminans sp. nov., isolated from a contaminated laboratory plate.</title>
        <authorList>
            <person name="Chou J.H."/>
            <person name="Lee J.H."/>
            <person name="Lin M.C."/>
            <person name="Chang P.S."/>
            <person name="Arun A.B."/>
            <person name="Young C.C."/>
            <person name="Chen W.M."/>
        </authorList>
    </citation>
    <scope>NUCLEOTIDE SEQUENCE [LARGE SCALE GENOMIC DNA]</scope>
    <source>
        <strain evidence="2 3">CKOBP-6</strain>
    </source>
</reference>
<dbReference type="EMBL" id="QMFB01000007">
    <property type="protein sequence ID" value="RAV20562.1"/>
    <property type="molecule type" value="Genomic_DNA"/>
</dbReference>